<dbReference type="InterPro" id="IPR006059">
    <property type="entry name" value="SBP"/>
</dbReference>
<dbReference type="PANTHER" id="PTHR43649">
    <property type="entry name" value="ARABINOSE-BINDING PROTEIN-RELATED"/>
    <property type="match status" value="1"/>
</dbReference>
<sequence length="438" mass="47934">MKRKKVLSALLAVTMIAGLATGCGNDSSSSGSSASSGSTQEAKGKVYYLNFKPEADEYWQDLAETYTEETGVPVTVLTAASGEYEKTLKSEMAKTDAPTLFQVNGPVGLASWKDYCYDLTGTDIANELSDESFALKDGDKTAGIAYVIENYGIIYNKSLLEKAGYTADDITDFDSLKAVAEDITARKDELGFSAFTSAGMDGSSDWRFKTHLANLPIYYEYKDEGINNTDAIKGTYLDNYRQIWDLYINNATCAPTEISTKTADDATADFVTEEAVFYQNGTWEYNNIADVGDENLGILPIYIGVDGEENQGVCTGTENYWCVNAKASEEDIQATLDFMYWCVTSDEGVEAMCRDMGFVIPFPSNLESENTLVNEANKYLDEGKTPVTWVFSTMPSEEWKNGVGSALTAYAADQTDENWEKVVTAFVDGWATEAAAAK</sequence>
<protein>
    <submittedName>
        <fullName evidence="2">ABC transporter substrate-binding protein</fullName>
    </submittedName>
</protein>
<feature type="signal peptide" evidence="1">
    <location>
        <begin position="1"/>
        <end position="22"/>
    </location>
</feature>
<dbReference type="Gene3D" id="3.40.190.10">
    <property type="entry name" value="Periplasmic binding protein-like II"/>
    <property type="match status" value="2"/>
</dbReference>
<comment type="caution">
    <text evidence="2">The sequence shown here is derived from an EMBL/GenBank/DDBJ whole genome shotgun (WGS) entry which is preliminary data.</text>
</comment>
<name>A0A9D2N844_9FIRM</name>
<evidence type="ECO:0000313" key="2">
    <source>
        <dbReference type="EMBL" id="HJC14873.1"/>
    </source>
</evidence>
<dbReference type="Pfam" id="PF13416">
    <property type="entry name" value="SBP_bac_8"/>
    <property type="match status" value="1"/>
</dbReference>
<dbReference type="AlphaFoldDB" id="A0A9D2N844"/>
<gene>
    <name evidence="2" type="ORF">H9705_03445</name>
</gene>
<reference evidence="2" key="1">
    <citation type="journal article" date="2021" name="PeerJ">
        <title>Extensive microbial diversity within the chicken gut microbiome revealed by metagenomics and culture.</title>
        <authorList>
            <person name="Gilroy R."/>
            <person name="Ravi A."/>
            <person name="Getino M."/>
            <person name="Pursley I."/>
            <person name="Horton D.L."/>
            <person name="Alikhan N.F."/>
            <person name="Baker D."/>
            <person name="Gharbi K."/>
            <person name="Hall N."/>
            <person name="Watson M."/>
            <person name="Adriaenssens E.M."/>
            <person name="Foster-Nyarko E."/>
            <person name="Jarju S."/>
            <person name="Secka A."/>
            <person name="Antonio M."/>
            <person name="Oren A."/>
            <person name="Chaudhuri R.R."/>
            <person name="La Ragione R."/>
            <person name="Hildebrand F."/>
            <person name="Pallen M.J."/>
        </authorList>
    </citation>
    <scope>NUCLEOTIDE SEQUENCE</scope>
    <source>
        <strain evidence="2">CHK185-5351</strain>
    </source>
</reference>
<evidence type="ECO:0000256" key="1">
    <source>
        <dbReference type="SAM" id="SignalP"/>
    </source>
</evidence>
<dbReference type="Proteomes" id="UP000823849">
    <property type="component" value="Unassembled WGS sequence"/>
</dbReference>
<dbReference type="SUPFAM" id="SSF53850">
    <property type="entry name" value="Periplasmic binding protein-like II"/>
    <property type="match status" value="1"/>
</dbReference>
<dbReference type="EMBL" id="DWWU01000015">
    <property type="protein sequence ID" value="HJC14873.1"/>
    <property type="molecule type" value="Genomic_DNA"/>
</dbReference>
<feature type="chain" id="PRO_5038469127" evidence="1">
    <location>
        <begin position="23"/>
        <end position="438"/>
    </location>
</feature>
<keyword evidence="1" id="KW-0732">Signal</keyword>
<proteinExistence type="predicted"/>
<accession>A0A9D2N844</accession>
<reference evidence="2" key="2">
    <citation type="submission" date="2021-04" db="EMBL/GenBank/DDBJ databases">
        <authorList>
            <person name="Gilroy R."/>
        </authorList>
    </citation>
    <scope>NUCLEOTIDE SEQUENCE</scope>
    <source>
        <strain evidence="2">CHK185-5351</strain>
    </source>
</reference>
<dbReference type="PANTHER" id="PTHR43649:SF12">
    <property type="entry name" value="DIACETYLCHITOBIOSE BINDING PROTEIN DASA"/>
    <property type="match status" value="1"/>
</dbReference>
<organism evidence="2 3">
    <name type="scientific">Candidatus Fusicatenibacter intestinigallinarum</name>
    <dbReference type="NCBI Taxonomy" id="2838598"/>
    <lineage>
        <taxon>Bacteria</taxon>
        <taxon>Bacillati</taxon>
        <taxon>Bacillota</taxon>
        <taxon>Clostridia</taxon>
        <taxon>Lachnospirales</taxon>
        <taxon>Lachnospiraceae</taxon>
        <taxon>Fusicatenibacter</taxon>
    </lineage>
</organism>
<dbReference type="PROSITE" id="PS51257">
    <property type="entry name" value="PROKAR_LIPOPROTEIN"/>
    <property type="match status" value="1"/>
</dbReference>
<dbReference type="InterPro" id="IPR050490">
    <property type="entry name" value="Bact_solute-bd_prot1"/>
</dbReference>
<evidence type="ECO:0000313" key="3">
    <source>
        <dbReference type="Proteomes" id="UP000823849"/>
    </source>
</evidence>